<dbReference type="InterPro" id="IPR049577">
    <property type="entry name" value="GMPP_N"/>
</dbReference>
<dbReference type="GO" id="GO:0005525">
    <property type="term" value="F:GTP binding"/>
    <property type="evidence" value="ECO:0007669"/>
    <property type="project" value="UniProtKB-KW"/>
</dbReference>
<proteinExistence type="inferred from homology"/>
<evidence type="ECO:0000256" key="7">
    <source>
        <dbReference type="ARBA" id="ARBA00023134"/>
    </source>
</evidence>
<keyword evidence="14" id="KW-1185">Reference proteome</keyword>
<organism evidence="13 14">
    <name type="scientific">Hydrocarboniphaga effusa AP103</name>
    <dbReference type="NCBI Taxonomy" id="1172194"/>
    <lineage>
        <taxon>Bacteria</taxon>
        <taxon>Pseudomonadati</taxon>
        <taxon>Pseudomonadota</taxon>
        <taxon>Gammaproteobacteria</taxon>
        <taxon>Nevskiales</taxon>
        <taxon>Nevskiaceae</taxon>
        <taxon>Hydrocarboniphaga</taxon>
    </lineage>
</organism>
<sequence>MIVPVLMAGGSGTRLWPLSREQYPKQFLKLLNERSLLQNTALRVARLEDSAPPLVIGGDAHRFVIAEQMREIGFDQATVMLEPEGRNTAPAAAVAAHYASTHFGPQALVFLLAADQAVENTPAFVAAVEAAAKVAATGKIVTFGIQPTHPETGFGYIKAGPAAEHDAFEVAAFVEKPVLEKAQAFLDEGGYYWNGGMFLFRADVFLDELKRLEPEMHAASLQSWNHAVKDIDFVRLEPTAFKRCRNESIDYAVMEKTANIALVPLDAGWDDVGSWTYLGKLPATDDAGNRVRGDVIVEDSQDNLVHASTRLVSLVGMKDTVVVETEDAVLVAPRERVQEVKKIVQKLKKAKRTEAETSPRVFRPWGSYETVALADRFQVKRIIVKPGQKLSLQMHHHRAEHWIVVSGTARVYCGEKNFLLTEDQSTYIPLGHTHRLENPGKVPLELIEVQSGAYLGEDDIVRFDDVYGRTPAKT</sequence>
<dbReference type="PANTHER" id="PTHR46390">
    <property type="entry name" value="MANNOSE-1-PHOSPHATE GUANYLYLTRANSFERASE"/>
    <property type="match status" value="1"/>
</dbReference>
<evidence type="ECO:0000256" key="3">
    <source>
        <dbReference type="ARBA" id="ARBA00012387"/>
    </source>
</evidence>
<dbReference type="Gene3D" id="3.90.550.10">
    <property type="entry name" value="Spore Coat Polysaccharide Biosynthesis Protein SpsA, Chain A"/>
    <property type="match status" value="1"/>
</dbReference>
<dbReference type="InterPro" id="IPR006375">
    <property type="entry name" value="Man1P_GuaTrfase/Man6P_Isoase"/>
</dbReference>
<feature type="domain" description="MannoseP isomerase/GMP-like beta-helix" evidence="12">
    <location>
        <begin position="293"/>
        <end position="347"/>
    </location>
</feature>
<dbReference type="CDD" id="cd02213">
    <property type="entry name" value="cupin_PMI_typeII_C"/>
    <property type="match status" value="1"/>
</dbReference>
<comment type="pathway">
    <text evidence="1">Nucleotide-sugar biosynthesis; GDP-alpha-D-mannose biosynthesis; GDP-alpha-D-mannose from alpha-D-mannose 1-phosphate (GTP route): step 1/1.</text>
</comment>
<dbReference type="EC" id="2.7.7.13" evidence="3"/>
<dbReference type="RefSeq" id="WP_007183491.1">
    <property type="nucleotide sequence ID" value="NZ_AKGD01000001.1"/>
</dbReference>
<evidence type="ECO:0000259" key="10">
    <source>
        <dbReference type="Pfam" id="PF00483"/>
    </source>
</evidence>
<evidence type="ECO:0000256" key="9">
    <source>
        <dbReference type="RuleBase" id="RU004190"/>
    </source>
</evidence>
<evidence type="ECO:0000259" key="12">
    <source>
        <dbReference type="Pfam" id="PF22640"/>
    </source>
</evidence>
<dbReference type="InterPro" id="IPR029044">
    <property type="entry name" value="Nucleotide-diphossugar_trans"/>
</dbReference>
<dbReference type="PANTHER" id="PTHR46390:SF1">
    <property type="entry name" value="MANNOSE-1-PHOSPHATE GUANYLYLTRANSFERASE"/>
    <property type="match status" value="1"/>
</dbReference>
<dbReference type="InterPro" id="IPR005835">
    <property type="entry name" value="NTP_transferase_dom"/>
</dbReference>
<evidence type="ECO:0000256" key="5">
    <source>
        <dbReference type="ARBA" id="ARBA00022695"/>
    </source>
</evidence>
<protein>
    <recommendedName>
        <fullName evidence="3">mannose-1-phosphate guanylyltransferase</fullName>
        <ecNumber evidence="3">2.7.7.13</ecNumber>
    </recommendedName>
</protein>
<evidence type="ECO:0000259" key="11">
    <source>
        <dbReference type="Pfam" id="PF01050"/>
    </source>
</evidence>
<dbReference type="CDD" id="cd02509">
    <property type="entry name" value="GDP-M1P_Guanylyltransferase"/>
    <property type="match status" value="1"/>
</dbReference>
<dbReference type="GO" id="GO:0009298">
    <property type="term" value="P:GDP-mannose biosynthetic process"/>
    <property type="evidence" value="ECO:0007669"/>
    <property type="project" value="UniProtKB-UniPathway"/>
</dbReference>
<dbReference type="InterPro" id="IPR014710">
    <property type="entry name" value="RmlC-like_jellyroll"/>
</dbReference>
<dbReference type="NCBIfam" id="TIGR01479">
    <property type="entry name" value="GMP_PMI"/>
    <property type="match status" value="1"/>
</dbReference>
<evidence type="ECO:0000256" key="4">
    <source>
        <dbReference type="ARBA" id="ARBA00022679"/>
    </source>
</evidence>
<dbReference type="FunFam" id="3.90.550.10:FF:000046">
    <property type="entry name" value="Mannose-1-phosphate guanylyltransferase (GDP)"/>
    <property type="match status" value="1"/>
</dbReference>
<feature type="domain" description="Nucleotidyl transferase" evidence="10">
    <location>
        <begin position="4"/>
        <end position="278"/>
    </location>
</feature>
<dbReference type="AlphaFoldDB" id="I8T9C7"/>
<dbReference type="SUPFAM" id="SSF53448">
    <property type="entry name" value="Nucleotide-diphospho-sugar transferases"/>
    <property type="match status" value="1"/>
</dbReference>
<dbReference type="PATRIC" id="fig|1172194.4.peg.511"/>
<comment type="caution">
    <text evidence="13">The sequence shown here is derived from an EMBL/GenBank/DDBJ whole genome shotgun (WGS) entry which is preliminary data.</text>
</comment>
<evidence type="ECO:0000256" key="2">
    <source>
        <dbReference type="ARBA" id="ARBA00006115"/>
    </source>
</evidence>
<evidence type="ECO:0000256" key="6">
    <source>
        <dbReference type="ARBA" id="ARBA00022741"/>
    </source>
</evidence>
<comment type="similarity">
    <text evidence="2 9">Belongs to the mannose-6-phosphate isomerase type 2 family.</text>
</comment>
<dbReference type="FunFam" id="2.60.120.10:FF:000032">
    <property type="entry name" value="Mannose-1-phosphate guanylyltransferase/mannose-6-phosphate isomerase"/>
    <property type="match status" value="1"/>
</dbReference>
<keyword evidence="4" id="KW-0808">Transferase</keyword>
<dbReference type="Pfam" id="PF00483">
    <property type="entry name" value="NTP_transferase"/>
    <property type="match status" value="1"/>
</dbReference>
<dbReference type="EMBL" id="AKGD01000001">
    <property type="protein sequence ID" value="EIT70398.1"/>
    <property type="molecule type" value="Genomic_DNA"/>
</dbReference>
<gene>
    <name evidence="13" type="ORF">WQQ_05350</name>
</gene>
<dbReference type="Proteomes" id="UP000003704">
    <property type="component" value="Unassembled WGS sequence"/>
</dbReference>
<evidence type="ECO:0000313" key="14">
    <source>
        <dbReference type="Proteomes" id="UP000003704"/>
    </source>
</evidence>
<keyword evidence="5" id="KW-0548">Nucleotidyltransferase</keyword>
<dbReference type="InterPro" id="IPR011051">
    <property type="entry name" value="RmlC_Cupin_sf"/>
</dbReference>
<dbReference type="GO" id="GO:0000271">
    <property type="term" value="P:polysaccharide biosynthetic process"/>
    <property type="evidence" value="ECO:0007669"/>
    <property type="project" value="InterPro"/>
</dbReference>
<dbReference type="InterPro" id="IPR054566">
    <property type="entry name" value="ManC/GMP-like_b-helix"/>
</dbReference>
<evidence type="ECO:0000256" key="1">
    <source>
        <dbReference type="ARBA" id="ARBA00004823"/>
    </source>
</evidence>
<dbReference type="SUPFAM" id="SSF51182">
    <property type="entry name" value="RmlC-like cupins"/>
    <property type="match status" value="1"/>
</dbReference>
<reference evidence="13 14" key="1">
    <citation type="journal article" date="2012" name="J. Bacteriol.">
        <title>Genome Sequence of n-Alkane-Degrading Hydrocarboniphaga effusa Strain AP103T (ATCC BAA-332T).</title>
        <authorList>
            <person name="Chang H.K."/>
            <person name="Zylstra G.J."/>
            <person name="Chae J.C."/>
        </authorList>
    </citation>
    <scope>NUCLEOTIDE SEQUENCE [LARGE SCALE GENOMIC DNA]</scope>
    <source>
        <strain evidence="13 14">AP103</strain>
    </source>
</reference>
<dbReference type="UniPathway" id="UPA00126">
    <property type="reaction ID" value="UER00930"/>
</dbReference>
<dbReference type="STRING" id="1172194.WQQ_05350"/>
<dbReference type="Pfam" id="PF01050">
    <property type="entry name" value="MannoseP_isomer"/>
    <property type="match status" value="1"/>
</dbReference>
<comment type="catalytic activity">
    <reaction evidence="8">
        <text>alpha-D-mannose 1-phosphate + GTP + H(+) = GDP-alpha-D-mannose + diphosphate</text>
        <dbReference type="Rhea" id="RHEA:15229"/>
        <dbReference type="ChEBI" id="CHEBI:15378"/>
        <dbReference type="ChEBI" id="CHEBI:33019"/>
        <dbReference type="ChEBI" id="CHEBI:37565"/>
        <dbReference type="ChEBI" id="CHEBI:57527"/>
        <dbReference type="ChEBI" id="CHEBI:58409"/>
        <dbReference type="EC" id="2.7.7.13"/>
    </reaction>
</comment>
<accession>I8T9C7</accession>
<keyword evidence="6" id="KW-0547">Nucleotide-binding</keyword>
<dbReference type="InterPro" id="IPR051161">
    <property type="entry name" value="Mannose-6P_isomerase_type2"/>
</dbReference>
<keyword evidence="7" id="KW-0342">GTP-binding</keyword>
<evidence type="ECO:0000256" key="8">
    <source>
        <dbReference type="ARBA" id="ARBA00047343"/>
    </source>
</evidence>
<dbReference type="GO" id="GO:0004475">
    <property type="term" value="F:mannose-1-phosphate guanylyltransferase (GTP) activity"/>
    <property type="evidence" value="ECO:0007669"/>
    <property type="project" value="UniProtKB-EC"/>
</dbReference>
<dbReference type="Pfam" id="PF22640">
    <property type="entry name" value="ManC_GMP_beta-helix"/>
    <property type="match status" value="1"/>
</dbReference>
<dbReference type="InterPro" id="IPR001538">
    <property type="entry name" value="Man6P_isomerase-2_C"/>
</dbReference>
<feature type="domain" description="Mannose-6-phosphate isomerase type II C-terminal" evidence="11">
    <location>
        <begin position="352"/>
        <end position="465"/>
    </location>
</feature>
<dbReference type="Gene3D" id="2.60.120.10">
    <property type="entry name" value="Jelly Rolls"/>
    <property type="match status" value="1"/>
</dbReference>
<evidence type="ECO:0000313" key="13">
    <source>
        <dbReference type="EMBL" id="EIT70398.1"/>
    </source>
</evidence>
<name>I8T9C7_9GAMM</name>